<keyword evidence="3" id="KW-0347">Helicase</keyword>
<dbReference type="GO" id="GO:0004386">
    <property type="term" value="F:helicase activity"/>
    <property type="evidence" value="ECO:0007669"/>
    <property type="project" value="UniProtKB-KW"/>
</dbReference>
<reference evidence="6" key="1">
    <citation type="submission" date="2018-05" db="EMBL/GenBank/DDBJ databases">
        <authorList>
            <person name="Lanie J.A."/>
            <person name="Ng W.-L."/>
            <person name="Kazmierczak K.M."/>
            <person name="Andrzejewski T.M."/>
            <person name="Davidsen T.M."/>
            <person name="Wayne K.J."/>
            <person name="Tettelin H."/>
            <person name="Glass J.I."/>
            <person name="Rusch D."/>
            <person name="Podicherti R."/>
            <person name="Tsui H.-C.T."/>
            <person name="Winkler M.E."/>
        </authorList>
    </citation>
    <scope>NUCLEOTIDE SEQUENCE</scope>
</reference>
<dbReference type="Gene3D" id="3.40.50.300">
    <property type="entry name" value="P-loop containing nucleotide triphosphate hydrolases"/>
    <property type="match status" value="1"/>
</dbReference>
<keyword evidence="1" id="KW-0547">Nucleotide-binding</keyword>
<evidence type="ECO:0000256" key="4">
    <source>
        <dbReference type="ARBA" id="ARBA00022840"/>
    </source>
</evidence>
<organism evidence="6">
    <name type="scientific">marine metagenome</name>
    <dbReference type="NCBI Taxonomy" id="408172"/>
    <lineage>
        <taxon>unclassified sequences</taxon>
        <taxon>metagenomes</taxon>
        <taxon>ecological metagenomes</taxon>
    </lineage>
</organism>
<evidence type="ECO:0000256" key="3">
    <source>
        <dbReference type="ARBA" id="ARBA00022806"/>
    </source>
</evidence>
<keyword evidence="2" id="KW-0378">Hydrolase</keyword>
<dbReference type="AlphaFoldDB" id="A0A382TIW3"/>
<dbReference type="Pfam" id="PF00580">
    <property type="entry name" value="UvrD-helicase"/>
    <property type="match status" value="1"/>
</dbReference>
<name>A0A382TIW3_9ZZZZ</name>
<proteinExistence type="predicted"/>
<gene>
    <name evidence="6" type="ORF">METZ01_LOCUS374860</name>
</gene>
<keyword evidence="4" id="KW-0067">ATP-binding</keyword>
<feature type="non-terminal residue" evidence="6">
    <location>
        <position position="1"/>
    </location>
</feature>
<dbReference type="GO" id="GO:0016787">
    <property type="term" value="F:hydrolase activity"/>
    <property type="evidence" value="ECO:0007669"/>
    <property type="project" value="UniProtKB-KW"/>
</dbReference>
<feature type="non-terminal residue" evidence="6">
    <location>
        <position position="301"/>
    </location>
</feature>
<protein>
    <recommendedName>
        <fullName evidence="5">UvrD-like helicase ATP-binding domain-containing protein</fullName>
    </recommendedName>
</protein>
<evidence type="ECO:0000313" key="6">
    <source>
        <dbReference type="EMBL" id="SVD22006.1"/>
    </source>
</evidence>
<evidence type="ECO:0000256" key="2">
    <source>
        <dbReference type="ARBA" id="ARBA00022801"/>
    </source>
</evidence>
<dbReference type="InterPro" id="IPR014016">
    <property type="entry name" value="UvrD-like_ATP-bd"/>
</dbReference>
<evidence type="ECO:0000259" key="5">
    <source>
        <dbReference type="Pfam" id="PF00580"/>
    </source>
</evidence>
<feature type="domain" description="UvrD-like helicase ATP-binding" evidence="5">
    <location>
        <begin position="148"/>
        <end position="240"/>
    </location>
</feature>
<evidence type="ECO:0000256" key="1">
    <source>
        <dbReference type="ARBA" id="ARBA00022741"/>
    </source>
</evidence>
<accession>A0A382TIW3</accession>
<dbReference type="GO" id="GO:0005524">
    <property type="term" value="F:ATP binding"/>
    <property type="evidence" value="ECO:0007669"/>
    <property type="project" value="UniProtKB-KW"/>
</dbReference>
<dbReference type="SUPFAM" id="SSF52540">
    <property type="entry name" value="P-loop containing nucleoside triphosphate hydrolases"/>
    <property type="match status" value="1"/>
</dbReference>
<dbReference type="InterPro" id="IPR027417">
    <property type="entry name" value="P-loop_NTPase"/>
</dbReference>
<dbReference type="EMBL" id="UINC01136946">
    <property type="protein sequence ID" value="SVD22006.1"/>
    <property type="molecule type" value="Genomic_DNA"/>
</dbReference>
<sequence>VAHKVSDIRKESDSVIEELLEEPYFGRVVTAEEDGGEVSFKIGKKSNIEAGIVDWRNGPISGLFFNYKQGEEFFETINERERCGRIKIRRTYKTDKGILIQISTPSGVFRRVESGWMKLETEEEIAAHRSRGLQSNEKRLPNILSLITNEQFEMITTDPKMPVIIQGSAGSGKTTVALHRLGWLLHEGNSHARAENTRVIVMNKSLQIYVSSTLPSMGIKGVDAVTFNSWALSIIRHTVKGKVFFKYKELPEFVEKIKFSNGILGALSHFVNQKVLSVDGAISKEFSNKEKLLAIWKGSHS</sequence>